<protein>
    <submittedName>
        <fullName evidence="2">Uncharacterized protein</fullName>
    </submittedName>
</protein>
<name>A6NSS2_9FIRM</name>
<feature type="transmembrane region" description="Helical" evidence="1">
    <location>
        <begin position="31"/>
        <end position="52"/>
    </location>
</feature>
<keyword evidence="1" id="KW-0812">Transmembrane</keyword>
<keyword evidence="1" id="KW-1133">Transmembrane helix</keyword>
<feature type="transmembrane region" description="Helical" evidence="1">
    <location>
        <begin position="7"/>
        <end position="25"/>
    </location>
</feature>
<comment type="caution">
    <text evidence="2">The sequence shown here is derived from an EMBL/GenBank/DDBJ whole genome shotgun (WGS) entry which is preliminary data.</text>
</comment>
<dbReference type="STRING" id="411467.BACCAP_01251"/>
<evidence type="ECO:0000313" key="3">
    <source>
        <dbReference type="Proteomes" id="UP000003639"/>
    </source>
</evidence>
<organism evidence="2 3">
    <name type="scientific">Pseudoflavonifractor capillosus ATCC 29799</name>
    <dbReference type="NCBI Taxonomy" id="411467"/>
    <lineage>
        <taxon>Bacteria</taxon>
        <taxon>Bacillati</taxon>
        <taxon>Bacillota</taxon>
        <taxon>Clostridia</taxon>
        <taxon>Eubacteriales</taxon>
        <taxon>Oscillospiraceae</taxon>
        <taxon>Pseudoflavonifractor</taxon>
    </lineage>
</organism>
<evidence type="ECO:0000256" key="1">
    <source>
        <dbReference type="SAM" id="Phobius"/>
    </source>
</evidence>
<evidence type="ECO:0000313" key="2">
    <source>
        <dbReference type="EMBL" id="EDN00899.1"/>
    </source>
</evidence>
<dbReference type="Proteomes" id="UP000003639">
    <property type="component" value="Unassembled WGS sequence"/>
</dbReference>
<dbReference type="RefSeq" id="WP_006571799.1">
    <property type="nucleotide sequence ID" value="NZ_AAXG02000009.1"/>
</dbReference>
<reference evidence="2 3" key="2">
    <citation type="submission" date="2007-06" db="EMBL/GenBank/DDBJ databases">
        <title>Draft genome sequence of Pseudoflavonifractor capillosus ATCC 29799.</title>
        <authorList>
            <person name="Sudarsanam P."/>
            <person name="Ley R."/>
            <person name="Guruge J."/>
            <person name="Turnbaugh P.J."/>
            <person name="Mahowald M."/>
            <person name="Liep D."/>
            <person name="Gordon J."/>
        </authorList>
    </citation>
    <scope>NUCLEOTIDE SEQUENCE [LARGE SCALE GENOMIC DNA]</scope>
    <source>
        <strain evidence="2 3">ATCC 29799</strain>
    </source>
</reference>
<reference evidence="2 3" key="1">
    <citation type="submission" date="2007-04" db="EMBL/GenBank/DDBJ databases">
        <authorList>
            <person name="Fulton L."/>
            <person name="Clifton S."/>
            <person name="Fulton B."/>
            <person name="Xu J."/>
            <person name="Minx P."/>
            <person name="Pepin K.H."/>
            <person name="Johnson M."/>
            <person name="Thiruvilangam P."/>
            <person name="Bhonagiri V."/>
            <person name="Nash W.E."/>
            <person name="Mardis E.R."/>
            <person name="Wilson R.K."/>
        </authorList>
    </citation>
    <scope>NUCLEOTIDE SEQUENCE [LARGE SCALE GENOMIC DNA]</scope>
    <source>
        <strain evidence="2 3">ATCC 29799</strain>
    </source>
</reference>
<sequence>MKKYIGPICWLAAVVIWVTISWINYAEGNMGFAVVQLLISALCLIHAIRTFLKNKKA</sequence>
<dbReference type="EMBL" id="AAXG02000009">
    <property type="protein sequence ID" value="EDN00899.1"/>
    <property type="molecule type" value="Genomic_DNA"/>
</dbReference>
<accession>A6NSS2</accession>
<keyword evidence="1" id="KW-0472">Membrane</keyword>
<gene>
    <name evidence="2" type="ORF">BACCAP_01251</name>
</gene>
<dbReference type="AlphaFoldDB" id="A6NSS2"/>
<keyword evidence="3" id="KW-1185">Reference proteome</keyword>
<proteinExistence type="predicted"/>